<reference evidence="1" key="1">
    <citation type="journal article" date="2021" name="Open Biol.">
        <title>Shared evolutionary footprints suggest mitochondrial oxidative damage underlies multiple complex I losses in fungi.</title>
        <authorList>
            <person name="Schikora-Tamarit M.A."/>
            <person name="Marcet-Houben M."/>
            <person name="Nosek J."/>
            <person name="Gabaldon T."/>
        </authorList>
    </citation>
    <scope>NUCLEOTIDE SEQUENCE</scope>
    <source>
        <strain evidence="1">CBS6075</strain>
    </source>
</reference>
<accession>A0A9P8T3F2</accession>
<dbReference type="EMBL" id="JAEUBE010000366">
    <property type="protein sequence ID" value="KAH3663741.1"/>
    <property type="molecule type" value="Genomic_DNA"/>
</dbReference>
<keyword evidence="2" id="KW-1185">Reference proteome</keyword>
<name>A0A9P8T3F2_9ASCO</name>
<dbReference type="GeneID" id="70237107"/>
<evidence type="ECO:0000313" key="2">
    <source>
        <dbReference type="Proteomes" id="UP000769157"/>
    </source>
</evidence>
<proteinExistence type="predicted"/>
<dbReference type="AlphaFoldDB" id="A0A9P8T3F2"/>
<dbReference type="RefSeq" id="XP_046060077.1">
    <property type="nucleotide sequence ID" value="XM_046206297.1"/>
</dbReference>
<gene>
    <name evidence="1" type="ORF">OGAPHI_005143</name>
</gene>
<comment type="caution">
    <text evidence="1">The sequence shown here is derived from an EMBL/GenBank/DDBJ whole genome shotgun (WGS) entry which is preliminary data.</text>
</comment>
<protein>
    <submittedName>
        <fullName evidence="1">Uncharacterized protein</fullName>
    </submittedName>
</protein>
<dbReference type="Proteomes" id="UP000769157">
    <property type="component" value="Unassembled WGS sequence"/>
</dbReference>
<sequence length="108" mass="12510">MNGHFLNAVNLQLVQLGIQNLTKINHQTLVDFLPQMCSKDLDQRDLESWNLSVKEDTRQIELDQESNVNVGSVDRWRPPQSKPTVRNLRQSRTLGISEFLEFQSVFKS</sequence>
<organism evidence="1 2">
    <name type="scientific">Ogataea philodendri</name>
    <dbReference type="NCBI Taxonomy" id="1378263"/>
    <lineage>
        <taxon>Eukaryota</taxon>
        <taxon>Fungi</taxon>
        <taxon>Dikarya</taxon>
        <taxon>Ascomycota</taxon>
        <taxon>Saccharomycotina</taxon>
        <taxon>Pichiomycetes</taxon>
        <taxon>Pichiales</taxon>
        <taxon>Pichiaceae</taxon>
        <taxon>Ogataea</taxon>
    </lineage>
</organism>
<evidence type="ECO:0000313" key="1">
    <source>
        <dbReference type="EMBL" id="KAH3663741.1"/>
    </source>
</evidence>
<reference evidence="1" key="2">
    <citation type="submission" date="2021-01" db="EMBL/GenBank/DDBJ databases">
        <authorList>
            <person name="Schikora-Tamarit M.A."/>
        </authorList>
    </citation>
    <scope>NUCLEOTIDE SEQUENCE</scope>
    <source>
        <strain evidence="1">CBS6075</strain>
    </source>
</reference>